<dbReference type="STRING" id="1030841.HMPREF9370_0275"/>
<proteinExistence type="predicted"/>
<reference evidence="1 2" key="1">
    <citation type="submission" date="2011-06" db="EMBL/GenBank/DDBJ databases">
        <authorList>
            <person name="Muzny D."/>
            <person name="Qin X."/>
            <person name="Deng J."/>
            <person name="Jiang H."/>
            <person name="Liu Y."/>
            <person name="Qu J."/>
            <person name="Song X.-Z."/>
            <person name="Zhang L."/>
            <person name="Thornton R."/>
            <person name="Coyle M."/>
            <person name="Francisco L."/>
            <person name="Jackson L."/>
            <person name="Javaid M."/>
            <person name="Korchina V."/>
            <person name="Kovar C."/>
            <person name="Mata R."/>
            <person name="Mathew T."/>
            <person name="Ngo R."/>
            <person name="Nguyen L."/>
            <person name="Nguyen N."/>
            <person name="Okwuonu G."/>
            <person name="Ongeri F."/>
            <person name="Pham C."/>
            <person name="Simmons D."/>
            <person name="Wilczek-Boney K."/>
            <person name="Hale W."/>
            <person name="Jakkamsetti A."/>
            <person name="Pham P."/>
            <person name="Ruth R."/>
            <person name="San Lucas F."/>
            <person name="Warren J."/>
            <person name="Zhang J."/>
            <person name="Zhao Z."/>
            <person name="Zhou C."/>
            <person name="Zhu D."/>
            <person name="Lee S."/>
            <person name="Bess C."/>
            <person name="Blankenburg K."/>
            <person name="Forbes L."/>
            <person name="Fu Q."/>
            <person name="Gubbala S."/>
            <person name="Hirani K."/>
            <person name="Jayaseelan J.C."/>
            <person name="Lara F."/>
            <person name="Munidasa M."/>
            <person name="Palculict T."/>
            <person name="Patil S."/>
            <person name="Pu L.-L."/>
            <person name="Saada N."/>
            <person name="Tang L."/>
            <person name="Weissenberger G."/>
            <person name="Zhu Y."/>
            <person name="Hemphill L."/>
            <person name="Shang Y."/>
            <person name="Youmans B."/>
            <person name="Ayvaz T."/>
            <person name="Ross M."/>
            <person name="Santibanez J."/>
            <person name="Aqrawi P."/>
            <person name="Gross S."/>
            <person name="Joshi V."/>
            <person name="Fowler G."/>
            <person name="Nazareth L."/>
            <person name="Reid J."/>
            <person name="Worley K."/>
            <person name="Petrosino J."/>
            <person name="Highlander S."/>
            <person name="Gibbs R."/>
        </authorList>
    </citation>
    <scope>NUCLEOTIDE SEQUENCE [LARGE SCALE GENOMIC DNA]</scope>
    <source>
        <strain evidence="1 2">9715</strain>
    </source>
</reference>
<evidence type="ECO:0000313" key="2">
    <source>
        <dbReference type="Proteomes" id="UP000005336"/>
    </source>
</evidence>
<accession>G4CMG6</accession>
<comment type="caution">
    <text evidence="1">The sequence shown here is derived from an EMBL/GenBank/DDBJ whole genome shotgun (WGS) entry which is preliminary data.</text>
</comment>
<dbReference type="EMBL" id="AGAZ01000009">
    <property type="protein sequence ID" value="EGZ51112.1"/>
    <property type="molecule type" value="Genomic_DNA"/>
</dbReference>
<evidence type="ECO:0000313" key="1">
    <source>
        <dbReference type="EMBL" id="EGZ51112.1"/>
    </source>
</evidence>
<protein>
    <submittedName>
        <fullName evidence="1">Uncharacterized protein</fullName>
    </submittedName>
</protein>
<dbReference type="AlphaFoldDB" id="G4CMG6"/>
<sequence length="49" mass="5744">MIGKRCLSENIFRQAFLMPLNFPARIARRESGNVARNRINPNRMNPIKM</sequence>
<gene>
    <name evidence="1" type="ORF">HMPREF9370_0275</name>
</gene>
<keyword evidence="2" id="KW-1185">Reference proteome</keyword>
<dbReference type="Proteomes" id="UP000005336">
    <property type="component" value="Unassembled WGS sequence"/>
</dbReference>
<organism evidence="1 2">
    <name type="scientific">Neisseria wadsworthii 9715</name>
    <dbReference type="NCBI Taxonomy" id="1030841"/>
    <lineage>
        <taxon>Bacteria</taxon>
        <taxon>Pseudomonadati</taxon>
        <taxon>Pseudomonadota</taxon>
        <taxon>Betaproteobacteria</taxon>
        <taxon>Neisseriales</taxon>
        <taxon>Neisseriaceae</taxon>
        <taxon>Neisseria</taxon>
    </lineage>
</organism>
<dbReference type="HOGENOM" id="CLU_3138193_0_0_4"/>
<name>G4CMG6_9NEIS</name>